<dbReference type="PANTHER" id="PTHR43685:SF14">
    <property type="entry name" value="GLYCOSYLTRANSFERASE 2-LIKE DOMAIN-CONTAINING PROTEIN"/>
    <property type="match status" value="1"/>
</dbReference>
<dbReference type="GO" id="GO:0016757">
    <property type="term" value="F:glycosyltransferase activity"/>
    <property type="evidence" value="ECO:0007669"/>
    <property type="project" value="UniProtKB-ARBA"/>
</dbReference>
<dbReference type="CDD" id="cd00761">
    <property type="entry name" value="Glyco_tranf_GTA_type"/>
    <property type="match status" value="1"/>
</dbReference>
<gene>
    <name evidence="3" type="ordered locus">Mesop_0259</name>
</gene>
<evidence type="ECO:0000259" key="2">
    <source>
        <dbReference type="Pfam" id="PF13579"/>
    </source>
</evidence>
<dbReference type="Pfam" id="PF13692">
    <property type="entry name" value="Glyco_trans_1_4"/>
    <property type="match status" value="1"/>
</dbReference>
<dbReference type="Pfam" id="PF00535">
    <property type="entry name" value="Glycos_transf_2"/>
    <property type="match status" value="1"/>
</dbReference>
<dbReference type="Gene3D" id="3.40.50.2000">
    <property type="entry name" value="Glycogen Phosphorylase B"/>
    <property type="match status" value="2"/>
</dbReference>
<dbReference type="InterPro" id="IPR029044">
    <property type="entry name" value="Nucleotide-diphossugar_trans"/>
</dbReference>
<dbReference type="Gene3D" id="3.90.550.10">
    <property type="entry name" value="Spore Coat Polysaccharide Biosynthesis Protein SpsA, Chain A"/>
    <property type="match status" value="1"/>
</dbReference>
<dbReference type="AlphaFoldDB" id="F7XZA9"/>
<dbReference type="CDD" id="cd03801">
    <property type="entry name" value="GT4_PimA-like"/>
    <property type="match status" value="1"/>
</dbReference>
<evidence type="ECO:0000259" key="1">
    <source>
        <dbReference type="Pfam" id="PF00535"/>
    </source>
</evidence>
<dbReference type="HOGENOM" id="CLU_388728_0_0_5"/>
<dbReference type="InterPro" id="IPR028098">
    <property type="entry name" value="Glyco_trans_4-like_N"/>
</dbReference>
<feature type="domain" description="Glycosyltransferase 2-like" evidence="1">
    <location>
        <begin position="12"/>
        <end position="127"/>
    </location>
</feature>
<sequence length="710" mass="76734">MSLPDGARPDISIVIPARNAAATIDATLRSLVADRDLIGEILLVDDGSNDQTAAISIQSAREYELPLQVLSIRLGSAGAARNAGMARAKGKFLFFLDADDEVIAGGLGLLREALVSNPGAGLSIGSSIRRTAGRPDKLKAPHGYTSDRALNARRYLFNEAWPIAVGSALVAAAATAAISFPETTGLDEDTCYWAALLARSDVATTPAPVLLYHHDEARMARRFVQTPRATFLAIALELDKLAGLGLAKDILQWRKAWIAQRISRQLLKHKQYRAAKRMMRAVRAHKTLGGSWKTLQYHTRIHAGAIVERPGHQLDARRDRERRTLIVSYDPASPPTSGSDLRNFRNADAAARFGPVCLVSVKPKIAGNAPDPLIRVEGLSIQGEPRTASVGWWRTRAENRIPRSALTRLETLAREFRPDTIIVEGVGLFKLLRPLRPLAAQLILDMHNVESDLAAQIRRLSAKRTAAAFGVRFLERKALSLVDRVWVCSNLDRQKLMRLSRHKIPIHVVPNGIPQAGDVPTDMPAEPSTGNGFPVIVFIGHLAYPPNVDAAQRLASVILPRIRNALPDARLVLAGRTPRPAVQALAGLPGVELIEDPADVAPLLSSAHLTVVPLTAGGGTRIKILEAMAAGVPVIATPIAAEGLDLVENDEVLLADTDETLAEMAIGLCLDPERRARQRLRAHQAAWARFGLQAIRDAVRDGLGPNGPAA</sequence>
<organism evidence="3 4">
    <name type="scientific">Mesorhizobium opportunistum (strain LMG 24607 / HAMBI 3007 / WSM2075)</name>
    <dbReference type="NCBI Taxonomy" id="536019"/>
    <lineage>
        <taxon>Bacteria</taxon>
        <taxon>Pseudomonadati</taxon>
        <taxon>Pseudomonadota</taxon>
        <taxon>Alphaproteobacteria</taxon>
        <taxon>Hyphomicrobiales</taxon>
        <taxon>Phyllobacteriaceae</taxon>
        <taxon>Mesorhizobium</taxon>
    </lineage>
</organism>
<dbReference type="eggNOG" id="COG0463">
    <property type="taxonomic scope" value="Bacteria"/>
</dbReference>
<dbReference type="eggNOG" id="COG0438">
    <property type="taxonomic scope" value="Bacteria"/>
</dbReference>
<feature type="domain" description="Glycosyltransferase subfamily 4-like N-terminal" evidence="2">
    <location>
        <begin position="394"/>
        <end position="512"/>
    </location>
</feature>
<reference evidence="3 4" key="1">
    <citation type="submission" date="2010-10" db="EMBL/GenBank/DDBJ databases">
        <title>Complete sequence of Mesorhizobium opportunistum WSM2075.</title>
        <authorList>
            <consortium name="US DOE Joint Genome Institute"/>
            <person name="Lucas S."/>
            <person name="Copeland A."/>
            <person name="Lapidus A."/>
            <person name="Cheng J.-F."/>
            <person name="Bruce D."/>
            <person name="Goodwin L."/>
            <person name="Pitluck S."/>
            <person name="Chertkov O."/>
            <person name="Misra M."/>
            <person name="Detter J.C."/>
            <person name="Han C."/>
            <person name="Tapia R."/>
            <person name="Land M."/>
            <person name="Hauser L."/>
            <person name="Kyrpides N."/>
            <person name="Ovchinnikova G."/>
            <person name="Mavrommatis K.M."/>
            <person name="Tiwari R.P."/>
            <person name="Howieson J.G."/>
            <person name="O'Hara G.W."/>
            <person name="Nandasena K.G."/>
            <person name="Woyke T."/>
        </authorList>
    </citation>
    <scope>NUCLEOTIDE SEQUENCE [LARGE SCALE GENOMIC DNA]</scope>
    <source>
        <strain evidence="4">LMG 24607 / HAMBI 3007 / WSM2075</strain>
    </source>
</reference>
<dbReference type="InterPro" id="IPR050834">
    <property type="entry name" value="Glycosyltransf_2"/>
</dbReference>
<keyword evidence="3" id="KW-0808">Transferase</keyword>
<dbReference type="Pfam" id="PF13579">
    <property type="entry name" value="Glyco_trans_4_4"/>
    <property type="match status" value="1"/>
</dbReference>
<dbReference type="STRING" id="536019.Mesop_0259"/>
<dbReference type="KEGG" id="mop:Mesop_0259"/>
<evidence type="ECO:0000313" key="3">
    <source>
        <dbReference type="EMBL" id="AEH84754.1"/>
    </source>
</evidence>
<proteinExistence type="predicted"/>
<dbReference type="SUPFAM" id="SSF53448">
    <property type="entry name" value="Nucleotide-diphospho-sugar transferases"/>
    <property type="match status" value="1"/>
</dbReference>
<dbReference type="SUPFAM" id="SSF53756">
    <property type="entry name" value="UDP-Glycosyltransferase/glycogen phosphorylase"/>
    <property type="match status" value="1"/>
</dbReference>
<dbReference type="Proteomes" id="UP000001623">
    <property type="component" value="Chromosome"/>
</dbReference>
<accession>F7XZA9</accession>
<evidence type="ECO:0000313" key="4">
    <source>
        <dbReference type="Proteomes" id="UP000001623"/>
    </source>
</evidence>
<protein>
    <submittedName>
        <fullName evidence="3">Glycosyl transferase family 2</fullName>
    </submittedName>
</protein>
<dbReference type="EMBL" id="CP002279">
    <property type="protein sequence ID" value="AEH84754.1"/>
    <property type="molecule type" value="Genomic_DNA"/>
</dbReference>
<dbReference type="PANTHER" id="PTHR43685">
    <property type="entry name" value="GLYCOSYLTRANSFERASE"/>
    <property type="match status" value="1"/>
</dbReference>
<name>F7XZA9_MESOW</name>
<dbReference type="InterPro" id="IPR001173">
    <property type="entry name" value="Glyco_trans_2-like"/>
</dbReference>